<dbReference type="AlphaFoldDB" id="A0A1U7WHY3"/>
<evidence type="ECO:0000313" key="2">
    <source>
        <dbReference type="Proteomes" id="UP000189701"/>
    </source>
</evidence>
<feature type="region of interest" description="Disordered" evidence="1">
    <location>
        <begin position="143"/>
        <end position="162"/>
    </location>
</feature>
<dbReference type="PANTHER" id="PTHR34724:SF4">
    <property type="entry name" value="EXPRESSED PROTEIN"/>
    <property type="match status" value="1"/>
</dbReference>
<dbReference type="GeneID" id="104224332"/>
<feature type="region of interest" description="Disordered" evidence="1">
    <location>
        <begin position="1"/>
        <end position="51"/>
    </location>
</feature>
<gene>
    <name evidence="3" type="primary">LOC104224332</name>
</gene>
<dbReference type="STRING" id="4096.A0A1U7WHY3"/>
<accession>A0A1U7WHY3</accession>
<name>A0A1U7WHY3_NICSY</name>
<keyword evidence="2" id="KW-1185">Reference proteome</keyword>
<dbReference type="KEGG" id="nsy:104224332"/>
<evidence type="ECO:0000313" key="3">
    <source>
        <dbReference type="RefSeq" id="XP_009774254.1"/>
    </source>
</evidence>
<dbReference type="PANTHER" id="PTHR34724">
    <property type="entry name" value="OS12G0596101 PROTEIN"/>
    <property type="match status" value="1"/>
</dbReference>
<feature type="compositionally biased region" description="Low complexity" evidence="1">
    <location>
        <begin position="19"/>
        <end position="35"/>
    </location>
</feature>
<reference evidence="2" key="1">
    <citation type="journal article" date="2013" name="Genome Biol.">
        <title>Reference genomes and transcriptomes of Nicotiana sylvestris and Nicotiana tomentosiformis.</title>
        <authorList>
            <person name="Sierro N."/>
            <person name="Battey J.N."/>
            <person name="Ouadi S."/>
            <person name="Bovet L."/>
            <person name="Goepfert S."/>
            <person name="Bakaher N."/>
            <person name="Peitsch M.C."/>
            <person name="Ivanov N.V."/>
        </authorList>
    </citation>
    <scope>NUCLEOTIDE SEQUENCE [LARGE SCALE GENOMIC DNA]</scope>
</reference>
<protein>
    <submittedName>
        <fullName evidence="3">Uncharacterized protein LOC104224332</fullName>
    </submittedName>
</protein>
<reference evidence="3" key="2">
    <citation type="submission" date="2025-08" db="UniProtKB">
        <authorList>
            <consortium name="RefSeq"/>
        </authorList>
    </citation>
    <scope>IDENTIFICATION</scope>
    <source>
        <tissue evidence="3">Leaf</tissue>
    </source>
</reference>
<organism evidence="2 3">
    <name type="scientific">Nicotiana sylvestris</name>
    <name type="common">Wood tobacco</name>
    <name type="synonym">South American tobacco</name>
    <dbReference type="NCBI Taxonomy" id="4096"/>
    <lineage>
        <taxon>Eukaryota</taxon>
        <taxon>Viridiplantae</taxon>
        <taxon>Streptophyta</taxon>
        <taxon>Embryophyta</taxon>
        <taxon>Tracheophyta</taxon>
        <taxon>Spermatophyta</taxon>
        <taxon>Magnoliopsida</taxon>
        <taxon>eudicotyledons</taxon>
        <taxon>Gunneridae</taxon>
        <taxon>Pentapetalae</taxon>
        <taxon>asterids</taxon>
        <taxon>lamiids</taxon>
        <taxon>Solanales</taxon>
        <taxon>Solanaceae</taxon>
        <taxon>Nicotianoideae</taxon>
        <taxon>Nicotianeae</taxon>
        <taxon>Nicotiana</taxon>
    </lineage>
</organism>
<evidence type="ECO:0000256" key="1">
    <source>
        <dbReference type="SAM" id="MobiDB-lite"/>
    </source>
</evidence>
<sequence>MDLFKQPVTKRLKRISSPSSADNFISSALSSSLSNENGGNKDPKDTMLTSDQKSRMEFNKSLAKAKMNLKLCSDNANGDGVGYVKLEELLVEETWLEALPGEFQKPYAKNFWGGCGRRVPSVYNRIPEGQHCQCKDWPGVQTTGDGEGSVSGGGDSGGGDYNPKEDMQMLIMNLKYLKRKTHPLYQIVI</sequence>
<dbReference type="eggNOG" id="KOG2994">
    <property type="taxonomic scope" value="Eukaryota"/>
</dbReference>
<proteinExistence type="predicted"/>
<feature type="compositionally biased region" description="Gly residues" evidence="1">
    <location>
        <begin position="145"/>
        <end position="160"/>
    </location>
</feature>
<dbReference type="Proteomes" id="UP000189701">
    <property type="component" value="Unplaced"/>
</dbReference>
<dbReference type="RefSeq" id="XP_009774254.1">
    <property type="nucleotide sequence ID" value="XM_009775952.1"/>
</dbReference>